<feature type="region of interest" description="Disordered" evidence="1">
    <location>
        <begin position="640"/>
        <end position="660"/>
    </location>
</feature>
<dbReference type="NCBIfam" id="NF041121">
    <property type="entry name" value="SAV_2336_NTERM"/>
    <property type="match status" value="1"/>
</dbReference>
<dbReference type="EMBL" id="BAABHS010000023">
    <property type="protein sequence ID" value="GAA4980971.1"/>
    <property type="molecule type" value="Genomic_DNA"/>
</dbReference>
<keyword evidence="3" id="KW-1185">Reference proteome</keyword>
<comment type="caution">
    <text evidence="2">The sequence shown here is derived from an EMBL/GenBank/DDBJ whole genome shotgun (WGS) entry which is preliminary data.</text>
</comment>
<evidence type="ECO:0000313" key="3">
    <source>
        <dbReference type="Proteomes" id="UP001500466"/>
    </source>
</evidence>
<dbReference type="Proteomes" id="UP001500466">
    <property type="component" value="Unassembled WGS sequence"/>
</dbReference>
<reference evidence="3" key="1">
    <citation type="journal article" date="2019" name="Int. J. Syst. Evol. Microbiol.">
        <title>The Global Catalogue of Microorganisms (GCM) 10K type strain sequencing project: providing services to taxonomists for standard genome sequencing and annotation.</title>
        <authorList>
            <consortium name="The Broad Institute Genomics Platform"/>
            <consortium name="The Broad Institute Genome Sequencing Center for Infectious Disease"/>
            <person name="Wu L."/>
            <person name="Ma J."/>
        </authorList>
    </citation>
    <scope>NUCLEOTIDE SEQUENCE [LARGE SCALE GENOMIC DNA]</scope>
    <source>
        <strain evidence="3">JCM 17986</strain>
    </source>
</reference>
<protein>
    <submittedName>
        <fullName evidence="2">Uncharacterized protein</fullName>
    </submittedName>
</protein>
<proteinExistence type="predicted"/>
<organism evidence="2 3">
    <name type="scientific">Yinghuangia aomiensis</name>
    <dbReference type="NCBI Taxonomy" id="676205"/>
    <lineage>
        <taxon>Bacteria</taxon>
        <taxon>Bacillati</taxon>
        <taxon>Actinomycetota</taxon>
        <taxon>Actinomycetes</taxon>
        <taxon>Kitasatosporales</taxon>
        <taxon>Streptomycetaceae</taxon>
        <taxon>Yinghuangia</taxon>
    </lineage>
</organism>
<feature type="compositionally biased region" description="Gly residues" evidence="1">
    <location>
        <begin position="52"/>
        <end position="71"/>
    </location>
</feature>
<dbReference type="PANTHER" id="PTHR48125:SF12">
    <property type="entry name" value="AT HOOK TRANSCRIPTION FACTOR FAMILY-RELATED"/>
    <property type="match status" value="1"/>
</dbReference>
<evidence type="ECO:0000313" key="2">
    <source>
        <dbReference type="EMBL" id="GAA4980971.1"/>
    </source>
</evidence>
<name>A0ABP9HXQ9_9ACTN</name>
<gene>
    <name evidence="2" type="ORF">GCM10023205_57630</name>
</gene>
<feature type="region of interest" description="Disordered" evidence="1">
    <location>
        <begin position="560"/>
        <end position="613"/>
    </location>
</feature>
<dbReference type="InterPro" id="IPR047738">
    <property type="entry name" value="SAV_2336-like_N"/>
</dbReference>
<dbReference type="PANTHER" id="PTHR48125">
    <property type="entry name" value="LP07818P1"/>
    <property type="match status" value="1"/>
</dbReference>
<evidence type="ECO:0000256" key="1">
    <source>
        <dbReference type="SAM" id="MobiDB-lite"/>
    </source>
</evidence>
<sequence length="955" mass="101606">MDPTARHGGPEPAYDVGAALDMLWLTGSTPDAAMAWLGGALGTGPDPAAEPEGGGGAGYGAPAGFDWGPGGGKPPPAPTPGFPAAPVQLPSWDDGGTPVRALPMRIRAEPRLPAARALENALKPLGSTADAPGRTDLDIDRTAEAMAVADAFVPVLRPQREPRWDLLLVRDTSAATAPWGAVLRELADVLRRSGVFRTVREIHADVSGPEPRFTASDRTTPCDPARMLADGGRGMVFVITDGVCEGWQSAAAIGHLGSWHERGPVVVWHLLPERLWAKTAIAPSRVVLRPSLGARHRPRILVCRDDDRPPVPVDDADFLALPVLAFDGAPVLHWAPGRETAEPPWSHVRRLMGMLVGRTQGIRELTAAAWVVPRSAPRAAPHPPGPVPVDLPAEQRVDTFLRTVPPSCADLLYGLAGTAPITFETMRLVNAVVNERPDPADVAEVFLSGLLVRTDDEAAEAPPEEAPYDFPADVRAVLLSRCTSAELLAMYDRIAQEVARRLGSDAVAFRVLLSGEDFPAPARIADGARPLAYLTAALLRRLANNPEVRNAALLERLAAGGPDLAPGTPIPGFRKPEPAPPPGSAPPPSRPPSGTPQLSAADPGTPGPAAEAARPRGVLGGALLDGARMVVPAADVADAIGTLPPEPAPEPEPGRDRRRPSAVPRVALLGGQASGKTTFLVVAALRMFTTDRGARLDLDLPGVALDDVLITPRDDATKEFVHRAGVSIIEQRVFPNATSQPEDLRLRVDARCTVRRRLRWRRKLSWRVAFDLELHDRAGGDFEEPDSPLTLGADAVRNVRDTHGIVFLADLSSPAAAAHTAASLSRFIPRLRPDGLPEEAADRLPHFVAVCVSKCDDARVRDRVLGGASAPGAAGVEAALRRLAARGDADVDTMLRVLGTWFHHDRVRYFGTTSVGWDYQGDAFRLRGRPVQPVNVWEPMVWLASSVGAFAGETS</sequence>
<feature type="compositionally biased region" description="Low complexity" evidence="1">
    <location>
        <begin position="600"/>
        <end position="613"/>
    </location>
</feature>
<accession>A0ABP9HXQ9</accession>
<feature type="compositionally biased region" description="Pro residues" evidence="1">
    <location>
        <begin position="578"/>
        <end position="594"/>
    </location>
</feature>
<dbReference type="RefSeq" id="WP_345678639.1">
    <property type="nucleotide sequence ID" value="NZ_BAABHS010000023.1"/>
</dbReference>
<feature type="region of interest" description="Disordered" evidence="1">
    <location>
        <begin position="44"/>
        <end position="78"/>
    </location>
</feature>